<dbReference type="EMBL" id="JACCHT010000001">
    <property type="protein sequence ID" value="NYT27695.1"/>
    <property type="molecule type" value="Genomic_DNA"/>
</dbReference>
<comment type="caution">
    <text evidence="1">The sequence shown here is derived from an EMBL/GenBank/DDBJ whole genome shotgun (WGS) entry which is preliminary data.</text>
</comment>
<organism evidence="1 2">
    <name type="scientific">Candidatus Thiodubiliella endoseptemdiera</name>
    <dbReference type="NCBI Taxonomy" id="2738886"/>
    <lineage>
        <taxon>Bacteria</taxon>
        <taxon>Pseudomonadati</taxon>
        <taxon>Pseudomonadota</taxon>
        <taxon>Gammaproteobacteria</taxon>
        <taxon>Candidatus Pseudothioglobaceae</taxon>
        <taxon>Candidatus Thiodubiliella</taxon>
    </lineage>
</organism>
<evidence type="ECO:0000313" key="2">
    <source>
        <dbReference type="Proteomes" id="UP000568751"/>
    </source>
</evidence>
<protein>
    <submittedName>
        <fullName evidence="1">Uncharacterized protein</fullName>
    </submittedName>
</protein>
<evidence type="ECO:0000313" key="1">
    <source>
        <dbReference type="EMBL" id="NYT27695.1"/>
    </source>
</evidence>
<sequence>MSVNLENKIIVGIARDKPEGNGSSSDLVYIENKNWTQKEKDEYKKLSKEFNYFKGINWEKMKEMSL</sequence>
<accession>A0A853F7J8</accession>
<gene>
    <name evidence="1" type="ORF">H0A76_07225</name>
</gene>
<dbReference type="AlphaFoldDB" id="A0A853F7J8"/>
<proteinExistence type="predicted"/>
<reference evidence="1 2" key="1">
    <citation type="submission" date="2020-05" db="EMBL/GenBank/DDBJ databases">
        <title>Horizontal transmission and recombination maintain forever young bacterial symbiont genomes.</title>
        <authorList>
            <person name="Russell S.L."/>
            <person name="Pepper-Tunick E."/>
            <person name="Svedberg J."/>
            <person name="Byrne A."/>
            <person name="Ruelas Castillo J."/>
            <person name="Vollmers C."/>
            <person name="Beinart R.A."/>
            <person name="Corbett-Detig R."/>
        </authorList>
    </citation>
    <scope>NUCLEOTIDE SEQUENCE [LARGE SCALE GENOMIC DNA]</scope>
    <source>
        <strain evidence="1">455</strain>
    </source>
</reference>
<dbReference type="Proteomes" id="UP000568751">
    <property type="component" value="Unassembled WGS sequence"/>
</dbReference>
<name>A0A853F7J8_9GAMM</name>